<organism evidence="8 9">
    <name type="scientific">Spraguea lophii (strain 42_110)</name>
    <name type="common">Microsporidian parasite</name>
    <dbReference type="NCBI Taxonomy" id="1358809"/>
    <lineage>
        <taxon>Eukaryota</taxon>
        <taxon>Fungi</taxon>
        <taxon>Fungi incertae sedis</taxon>
        <taxon>Microsporidia</taxon>
        <taxon>Spragueidae</taxon>
        <taxon>Spraguea</taxon>
    </lineage>
</organism>
<evidence type="ECO:0000256" key="3">
    <source>
        <dbReference type="ARBA" id="ARBA00006676"/>
    </source>
</evidence>
<dbReference type="InterPro" id="IPR006329">
    <property type="entry name" value="AMPD"/>
</dbReference>
<dbReference type="FunCoup" id="S7XKE6">
    <property type="interactions" value="89"/>
</dbReference>
<dbReference type="GO" id="GO:0032264">
    <property type="term" value="P:IMP salvage"/>
    <property type="evidence" value="ECO:0007669"/>
    <property type="project" value="UniProtKB-UniPathway"/>
</dbReference>
<comment type="cofactor">
    <cofactor evidence="1">
        <name>Zn(2+)</name>
        <dbReference type="ChEBI" id="CHEBI:29105"/>
    </cofactor>
</comment>
<dbReference type="PROSITE" id="PS00485">
    <property type="entry name" value="A_DEAMINASE"/>
    <property type="match status" value="1"/>
</dbReference>
<dbReference type="InterPro" id="IPR006650">
    <property type="entry name" value="A/AMP_deam_AS"/>
</dbReference>
<dbReference type="InterPro" id="IPR032466">
    <property type="entry name" value="Metal_Hydrolase"/>
</dbReference>
<evidence type="ECO:0000256" key="1">
    <source>
        <dbReference type="ARBA" id="ARBA00001947"/>
    </source>
</evidence>
<dbReference type="EC" id="3.5.4.6" evidence="4"/>
<dbReference type="InParanoid" id="S7XKE6"/>
<dbReference type="HOGENOM" id="CLU_003782_4_2_1"/>
<dbReference type="SUPFAM" id="SSF51556">
    <property type="entry name" value="Metallo-dependent hydrolases"/>
    <property type="match status" value="1"/>
</dbReference>
<dbReference type="GO" id="GO:0046033">
    <property type="term" value="P:AMP metabolic process"/>
    <property type="evidence" value="ECO:0007669"/>
    <property type="project" value="TreeGrafter"/>
</dbReference>
<dbReference type="Gene3D" id="3.20.20.140">
    <property type="entry name" value="Metal-dependent hydrolases"/>
    <property type="match status" value="1"/>
</dbReference>
<dbReference type="Pfam" id="PF19326">
    <property type="entry name" value="AMP_deaminase"/>
    <property type="match status" value="1"/>
</dbReference>
<evidence type="ECO:0000256" key="2">
    <source>
        <dbReference type="ARBA" id="ARBA00004955"/>
    </source>
</evidence>
<dbReference type="GO" id="GO:0003876">
    <property type="term" value="F:AMP deaminase activity"/>
    <property type="evidence" value="ECO:0007669"/>
    <property type="project" value="UniProtKB-EC"/>
</dbReference>
<dbReference type="OMA" id="SHHEMQE"/>
<dbReference type="Gene3D" id="4.10.800.20">
    <property type="match status" value="1"/>
</dbReference>
<accession>S7XKE6</accession>
<dbReference type="EMBL" id="ATCN01000208">
    <property type="protein sequence ID" value="EPR79534.1"/>
    <property type="molecule type" value="Genomic_DNA"/>
</dbReference>
<reference evidence="9" key="1">
    <citation type="journal article" date="2013" name="PLoS Genet.">
        <title>The genome of Spraguea lophii and the basis of host-microsporidian interactions.</title>
        <authorList>
            <person name="Campbell S.E."/>
            <person name="Williams T.A."/>
            <person name="Yousuf A."/>
            <person name="Soanes D.M."/>
            <person name="Paszkiewicz K.H."/>
            <person name="Williams B.A.P."/>
        </authorList>
    </citation>
    <scope>NUCLEOTIDE SEQUENCE [LARGE SCALE GENOMIC DNA]</scope>
    <source>
        <strain evidence="9">42_110</strain>
    </source>
</reference>
<keyword evidence="5" id="KW-0479">Metal-binding</keyword>
<dbReference type="VEuPathDB" id="MicrosporidiaDB:SLOPH_107"/>
<evidence type="ECO:0000256" key="6">
    <source>
        <dbReference type="ARBA" id="ARBA00022801"/>
    </source>
</evidence>
<name>S7XKE6_SPRLO</name>
<evidence type="ECO:0000313" key="9">
    <source>
        <dbReference type="Proteomes" id="UP000014978"/>
    </source>
</evidence>
<dbReference type="UniPathway" id="UPA00591">
    <property type="reaction ID" value="UER00663"/>
</dbReference>
<dbReference type="AlphaFoldDB" id="S7XKE6"/>
<keyword evidence="6" id="KW-0378">Hydrolase</keyword>
<dbReference type="PANTHER" id="PTHR11359:SF0">
    <property type="entry name" value="AMP DEAMINASE"/>
    <property type="match status" value="1"/>
</dbReference>
<evidence type="ECO:0000256" key="7">
    <source>
        <dbReference type="ARBA" id="ARBA00022833"/>
    </source>
</evidence>
<keyword evidence="7" id="KW-0862">Zinc</keyword>
<comment type="pathway">
    <text evidence="2">Purine metabolism; IMP biosynthesis via salvage pathway; IMP from AMP: step 1/1.</text>
</comment>
<evidence type="ECO:0000313" key="8">
    <source>
        <dbReference type="EMBL" id="EPR79534.1"/>
    </source>
</evidence>
<proteinExistence type="inferred from homology"/>
<gene>
    <name evidence="8" type="ORF">SLOPH_107</name>
</gene>
<dbReference type="PANTHER" id="PTHR11359">
    <property type="entry name" value="AMP DEAMINASE"/>
    <property type="match status" value="1"/>
</dbReference>
<dbReference type="GO" id="GO:0046872">
    <property type="term" value="F:metal ion binding"/>
    <property type="evidence" value="ECO:0007669"/>
    <property type="project" value="UniProtKB-KW"/>
</dbReference>
<keyword evidence="9" id="KW-1185">Reference proteome</keyword>
<protein>
    <recommendedName>
        <fullName evidence="4">AMP deaminase</fullName>
        <ecNumber evidence="4">3.5.4.6</ecNumber>
    </recommendedName>
</protein>
<dbReference type="Proteomes" id="UP000014978">
    <property type="component" value="Unassembled WGS sequence"/>
</dbReference>
<dbReference type="GO" id="GO:0005829">
    <property type="term" value="C:cytosol"/>
    <property type="evidence" value="ECO:0007669"/>
    <property type="project" value="TreeGrafter"/>
</dbReference>
<comment type="similarity">
    <text evidence="3">Belongs to the metallo-dependent hydrolases superfamily. Adenosine and AMP deaminases family.</text>
</comment>
<comment type="caution">
    <text evidence="8">The sequence shown here is derived from an EMBL/GenBank/DDBJ whole genome shotgun (WGS) entry which is preliminary data.</text>
</comment>
<sequence length="570" mass="68451">MESNTFTWSFFEDLESNTKIFKRLKEAIKLREKHMKEFNEYCDDDIFDFTYDAGLFIPKMKNYKPITIKEFINDGNIILNTVYHKPTISFCYRRLEYLKHNFLMYKNIMTAREKVDQRKNSKKDFYKIVKVDTHIHHSAAMNSKHLLKFIKYKLKNEGDDIVHEKGGEEYRLKDIFKQLNISLDEIRIENIDTHAHTDSYHRFDQFITKFSPYGENVLREIFLKYDNYSKGKYLCELTKQLFKNFEETKYQYYELRISVYGYSKGEWNTLSNWIINNKLLNKHVRWIIQFPRLYHVHKKAKKVENFGEMIQNFFKPLFDVTLDSNKDPNLAKLLQEIGSFDTVDDESLREIKLLEYSPPDQWDFPDNPPYFYYIYYFYYNIKSLNVLRKAKGLNTFSFRPHCGEIGDIDHLVYGFLTSKGISHGIQLRKSFTLQYLYYLTQIGIYMSPLSNNTLFLKINKSPFYDFFLIGLSISLSTDDPLQFHYFKDPLMEEYCVCSQMWKLSSCDQCELARNSVMHSDFSEEQKLKWIGSTEKNEIAKTNVSDYRIFYRENMLKEEQNYILKKNDETK</sequence>
<evidence type="ECO:0000256" key="5">
    <source>
        <dbReference type="ARBA" id="ARBA00022723"/>
    </source>
</evidence>
<dbReference type="OrthoDB" id="1723809at2759"/>
<evidence type="ECO:0000256" key="4">
    <source>
        <dbReference type="ARBA" id="ARBA00012775"/>
    </source>
</evidence>
<dbReference type="STRING" id="1358809.S7XKE6"/>